<feature type="domain" description="NADH-Ubiquinone oxidoreductase (complex I) chain 5 N-terminal" evidence="7">
    <location>
        <begin position="75"/>
        <end position="125"/>
    </location>
</feature>
<evidence type="ECO:0000256" key="5">
    <source>
        <dbReference type="SAM" id="Phobius"/>
    </source>
</evidence>
<dbReference type="GO" id="GO:0003954">
    <property type="term" value="F:NADH dehydrogenase activity"/>
    <property type="evidence" value="ECO:0007669"/>
    <property type="project" value="TreeGrafter"/>
</dbReference>
<evidence type="ECO:0000259" key="6">
    <source>
        <dbReference type="Pfam" id="PF00361"/>
    </source>
</evidence>
<reference evidence="8" key="1">
    <citation type="submission" date="2018-06" db="EMBL/GenBank/DDBJ databases">
        <authorList>
            <person name="Zhirakovskaya E."/>
        </authorList>
    </citation>
    <scope>NUCLEOTIDE SEQUENCE</scope>
</reference>
<feature type="transmembrane region" description="Helical" evidence="5">
    <location>
        <begin position="42"/>
        <end position="62"/>
    </location>
</feature>
<dbReference type="GO" id="GO:0016020">
    <property type="term" value="C:membrane"/>
    <property type="evidence" value="ECO:0007669"/>
    <property type="project" value="UniProtKB-SubCell"/>
</dbReference>
<dbReference type="GO" id="GO:0015990">
    <property type="term" value="P:electron transport coupled proton transport"/>
    <property type="evidence" value="ECO:0007669"/>
    <property type="project" value="TreeGrafter"/>
</dbReference>
<dbReference type="InterPro" id="IPR001750">
    <property type="entry name" value="ND/Mrp_TM"/>
</dbReference>
<evidence type="ECO:0000256" key="3">
    <source>
        <dbReference type="ARBA" id="ARBA00022989"/>
    </source>
</evidence>
<protein>
    <submittedName>
        <fullName evidence="8">NADH-ubiquinone oxidoreductase chain L-like protein, cluster 1</fullName>
    </submittedName>
</protein>
<dbReference type="PANTHER" id="PTHR42829:SF2">
    <property type="entry name" value="NADH-UBIQUINONE OXIDOREDUCTASE CHAIN 5"/>
    <property type="match status" value="1"/>
</dbReference>
<accession>A0A3B0Y3P4</accession>
<feature type="transmembrane region" description="Helical" evidence="5">
    <location>
        <begin position="148"/>
        <end position="166"/>
    </location>
</feature>
<gene>
    <name evidence="8" type="ORF">MNBD_GAMMA12-2788</name>
</gene>
<evidence type="ECO:0000256" key="2">
    <source>
        <dbReference type="ARBA" id="ARBA00022692"/>
    </source>
</evidence>
<keyword evidence="8" id="KW-0830">Ubiquinone</keyword>
<dbReference type="PANTHER" id="PTHR42829">
    <property type="entry name" value="NADH-UBIQUINONE OXIDOREDUCTASE CHAIN 5"/>
    <property type="match status" value="1"/>
</dbReference>
<keyword evidence="2 5" id="KW-0812">Transmembrane</keyword>
<feature type="transmembrane region" description="Helical" evidence="5">
    <location>
        <begin position="220"/>
        <end position="243"/>
    </location>
</feature>
<comment type="subcellular location">
    <subcellularLocation>
        <location evidence="1">Membrane</location>
        <topology evidence="1">Multi-pass membrane protein</topology>
    </subcellularLocation>
</comment>
<feature type="domain" description="NADH:quinone oxidoreductase/Mrp antiporter transmembrane" evidence="6">
    <location>
        <begin position="141"/>
        <end position="360"/>
    </location>
</feature>
<feature type="transmembrane region" description="Helical" evidence="5">
    <location>
        <begin position="124"/>
        <end position="142"/>
    </location>
</feature>
<dbReference type="AlphaFoldDB" id="A0A3B0Y3P4"/>
<keyword evidence="4 5" id="KW-0472">Membrane</keyword>
<dbReference type="GO" id="GO:0042773">
    <property type="term" value="P:ATP synthesis coupled electron transport"/>
    <property type="evidence" value="ECO:0007669"/>
    <property type="project" value="InterPro"/>
</dbReference>
<dbReference type="GO" id="GO:0008137">
    <property type="term" value="F:NADH dehydrogenase (ubiquinone) activity"/>
    <property type="evidence" value="ECO:0007669"/>
    <property type="project" value="InterPro"/>
</dbReference>
<feature type="transmembrane region" description="Helical" evidence="5">
    <location>
        <begin position="255"/>
        <end position="271"/>
    </location>
</feature>
<evidence type="ECO:0000256" key="4">
    <source>
        <dbReference type="ARBA" id="ARBA00023136"/>
    </source>
</evidence>
<dbReference type="PRINTS" id="PR01434">
    <property type="entry name" value="NADHDHGNASE5"/>
</dbReference>
<feature type="transmembrane region" description="Helical" evidence="5">
    <location>
        <begin position="187"/>
        <end position="208"/>
    </location>
</feature>
<dbReference type="EMBL" id="UOFL01000079">
    <property type="protein sequence ID" value="VAW75335.1"/>
    <property type="molecule type" value="Genomic_DNA"/>
</dbReference>
<feature type="transmembrane region" description="Helical" evidence="5">
    <location>
        <begin position="283"/>
        <end position="300"/>
    </location>
</feature>
<feature type="transmembrane region" description="Helical" evidence="5">
    <location>
        <begin position="12"/>
        <end position="30"/>
    </location>
</feature>
<dbReference type="Pfam" id="PF00361">
    <property type="entry name" value="Proton_antipo_M"/>
    <property type="match status" value="1"/>
</dbReference>
<proteinExistence type="predicted"/>
<keyword evidence="3 5" id="KW-1133">Transmembrane helix</keyword>
<organism evidence="8">
    <name type="scientific">hydrothermal vent metagenome</name>
    <dbReference type="NCBI Taxonomy" id="652676"/>
    <lineage>
        <taxon>unclassified sequences</taxon>
        <taxon>metagenomes</taxon>
        <taxon>ecological metagenomes</taxon>
    </lineage>
</organism>
<evidence type="ECO:0000313" key="8">
    <source>
        <dbReference type="EMBL" id="VAW75335.1"/>
    </source>
</evidence>
<dbReference type="Pfam" id="PF00662">
    <property type="entry name" value="Proton_antipo_N"/>
    <property type="match status" value="1"/>
</dbReference>
<name>A0A3B0Y3P4_9ZZZZ</name>
<dbReference type="InterPro" id="IPR001516">
    <property type="entry name" value="Proton_antipo_N"/>
</dbReference>
<feature type="transmembrane region" description="Helical" evidence="5">
    <location>
        <begin position="92"/>
        <end position="112"/>
    </location>
</feature>
<evidence type="ECO:0000259" key="7">
    <source>
        <dbReference type="Pfam" id="PF00662"/>
    </source>
</evidence>
<dbReference type="InterPro" id="IPR003945">
    <property type="entry name" value="NU5C-like"/>
</dbReference>
<feature type="transmembrane region" description="Helical" evidence="5">
    <location>
        <begin position="312"/>
        <end position="337"/>
    </location>
</feature>
<evidence type="ECO:0000256" key="1">
    <source>
        <dbReference type="ARBA" id="ARBA00004141"/>
    </source>
</evidence>
<sequence length="521" mass="58528">MLEQWTWLVPVLPWMAAAWIATGVIFGFNIGERGERQTARLMLLASFSSFLILLVVASSKLLSGSESLFLHYGTWFKSGELVINLNLIVDNLSLGIGLVVALIAFLTLRFSVNYMHREKGFQRFFIIMGLFNGAMLLIILAGNALLSFVGWEIAGISSYLLIAYAWDRDTATHNANWALITNRIGDAGFIIAITFSFMWIGKLDWLAITTTRIPQEHYVVLIIGGFLIAAMAKSALLPFSSWISKALEGPTPSSAVFYGSLMVHAGVYLLLRLQPLLEQSTAMMTLILIVGALSALYSYLCGLIQSDIKSNLIFSTSGQIGIMFLSIGMGWFTFAAWHLALHAIWRAYHFLNAPMMMQLMNRNMRPAPRWLINHKGLYTACLQRFWLDNLTQSLLIRPTQRLAKDVENFDEEFINRLVGLPGSASAISSLAQWEAYRDDASARIDGDRGTIGKGHGILGRSMQWLATAFDWFEQRLILKEGNSRLFRNIQKIGAYLTRIENILSRPRYLVLMIMITFVVII</sequence>